<gene>
    <name evidence="2" type="ORF">F2P81_007556</name>
</gene>
<dbReference type="Proteomes" id="UP000438429">
    <property type="component" value="Unassembled WGS sequence"/>
</dbReference>
<protein>
    <submittedName>
        <fullName evidence="2">Uncharacterized protein</fullName>
    </submittedName>
</protein>
<evidence type="ECO:0000313" key="3">
    <source>
        <dbReference type="Proteomes" id="UP000438429"/>
    </source>
</evidence>
<feature type="region of interest" description="Disordered" evidence="1">
    <location>
        <begin position="1"/>
        <end position="21"/>
    </location>
</feature>
<accession>A0A6A4T8D2</accession>
<dbReference type="EMBL" id="VEVO01000007">
    <property type="protein sequence ID" value="KAF0039321.1"/>
    <property type="molecule type" value="Genomic_DNA"/>
</dbReference>
<reference evidence="2 3" key="1">
    <citation type="submission" date="2019-06" db="EMBL/GenBank/DDBJ databases">
        <title>Draft genomes of female and male turbot (Scophthalmus maximus).</title>
        <authorList>
            <person name="Xu H."/>
            <person name="Xu X.-W."/>
            <person name="Shao C."/>
            <person name="Chen S."/>
        </authorList>
    </citation>
    <scope>NUCLEOTIDE SEQUENCE [LARGE SCALE GENOMIC DNA]</scope>
    <source>
        <strain evidence="2">Ysfricsl-2016a</strain>
        <tissue evidence="2">Blood</tissue>
    </source>
</reference>
<proteinExistence type="predicted"/>
<evidence type="ECO:0000256" key="1">
    <source>
        <dbReference type="SAM" id="MobiDB-lite"/>
    </source>
</evidence>
<sequence length="137" mass="16291">MGSKERRGERESHFRESDVEKNGWDTLKRPVERETYNESERGITARLHKERKDVLVQKAGVIFIYSPMLISPPLKIKAYIVVKTWRGANRQHVLRVRQRHLTLLWLSTAPMEVLEQLTDDKLQRSIWEFERLVLSRP</sequence>
<name>A0A6A4T8D2_SCOMX</name>
<organism evidence="2 3">
    <name type="scientific">Scophthalmus maximus</name>
    <name type="common">Turbot</name>
    <name type="synonym">Psetta maxima</name>
    <dbReference type="NCBI Taxonomy" id="52904"/>
    <lineage>
        <taxon>Eukaryota</taxon>
        <taxon>Metazoa</taxon>
        <taxon>Chordata</taxon>
        <taxon>Craniata</taxon>
        <taxon>Vertebrata</taxon>
        <taxon>Euteleostomi</taxon>
        <taxon>Actinopterygii</taxon>
        <taxon>Neopterygii</taxon>
        <taxon>Teleostei</taxon>
        <taxon>Neoteleostei</taxon>
        <taxon>Acanthomorphata</taxon>
        <taxon>Carangaria</taxon>
        <taxon>Pleuronectiformes</taxon>
        <taxon>Pleuronectoidei</taxon>
        <taxon>Scophthalmidae</taxon>
        <taxon>Scophthalmus</taxon>
    </lineage>
</organism>
<evidence type="ECO:0000313" key="2">
    <source>
        <dbReference type="EMBL" id="KAF0039321.1"/>
    </source>
</evidence>
<comment type="caution">
    <text evidence="2">The sequence shown here is derived from an EMBL/GenBank/DDBJ whole genome shotgun (WGS) entry which is preliminary data.</text>
</comment>
<dbReference type="AlphaFoldDB" id="A0A6A4T8D2"/>